<comment type="similarity">
    <text evidence="2">Belongs to the mandelate racemase/muconate lactonizing enzyme family.</text>
</comment>
<dbReference type="PANTHER" id="PTHR48080">
    <property type="entry name" value="D-GALACTONATE DEHYDRATASE-RELATED"/>
    <property type="match status" value="1"/>
</dbReference>
<dbReference type="SFLD" id="SFLDF00555">
    <property type="entry name" value="cis-3-hydroxy-L-proline_dehydr"/>
    <property type="match status" value="1"/>
</dbReference>
<dbReference type="SMART" id="SM00922">
    <property type="entry name" value="MR_MLE"/>
    <property type="match status" value="1"/>
</dbReference>
<dbReference type="InterPro" id="IPR036849">
    <property type="entry name" value="Enolase-like_C_sf"/>
</dbReference>
<dbReference type="InterPro" id="IPR034620">
    <property type="entry name" value="Cis-3-h-L-Pro_dehydratase"/>
</dbReference>
<dbReference type="InterPro" id="IPR029017">
    <property type="entry name" value="Enolase-like_N"/>
</dbReference>
<dbReference type="PANTHER" id="PTHR48080:SF3">
    <property type="entry name" value="ENOLASE SUPERFAMILY MEMBER DDB_G0284701"/>
    <property type="match status" value="1"/>
</dbReference>
<evidence type="ECO:0000256" key="4">
    <source>
        <dbReference type="ARBA" id="ARBA00022842"/>
    </source>
</evidence>
<evidence type="ECO:0000313" key="7">
    <source>
        <dbReference type="Proteomes" id="UP000297385"/>
    </source>
</evidence>
<evidence type="ECO:0000313" key="6">
    <source>
        <dbReference type="EMBL" id="TFE40322.1"/>
    </source>
</evidence>
<dbReference type="SUPFAM" id="SSF51604">
    <property type="entry name" value="Enolase C-terminal domain-like"/>
    <property type="match status" value="1"/>
</dbReference>
<reference evidence="6 7" key="1">
    <citation type="submission" date="2019-03" db="EMBL/GenBank/DDBJ databases">
        <title>Complete Genome Sequence of Paraburkholderia dipogonis ICMP 19430T, a Nitrogen-fixing Symbiont of the South African Invasive Legume Dipogon lignosus in New Zealand.</title>
        <authorList>
            <person name="De Meyer S.E."/>
        </authorList>
    </citation>
    <scope>NUCLEOTIDE SEQUENCE [LARGE SCALE GENOMIC DNA]</scope>
    <source>
        <strain evidence="6 7">ICMP 19430</strain>
    </source>
</reference>
<evidence type="ECO:0000256" key="1">
    <source>
        <dbReference type="ARBA" id="ARBA00001946"/>
    </source>
</evidence>
<dbReference type="EMBL" id="SNVI01000002">
    <property type="protein sequence ID" value="TFE40322.1"/>
    <property type="molecule type" value="Genomic_DNA"/>
</dbReference>
<dbReference type="SFLD" id="SFLDS00001">
    <property type="entry name" value="Enolase"/>
    <property type="match status" value="1"/>
</dbReference>
<dbReference type="FunFam" id="3.30.390.10:FF:000009">
    <property type="entry name" value="Hydrophobic dipeptide epimerase"/>
    <property type="match status" value="1"/>
</dbReference>
<sequence>MKITKISLYQVDLPLKEGSYSWSTFSFASFDSTVIVVETDSGLSGVGEICPLGPSYLPAYAEGARAGLIKIAEGLIGEDPCQIGRINVRMDDLLKGHPYVKSALDMACWDILGKATGQPVYNLLGGRLQDAVKLFKVVSRQDPDAMAKKIREYQDKGFKQFQMKVGAGADSDIERIRKVSTELRPGNVLAADANTGWRQHEALRVVKAIRDVDIYIEQPCPSYEECLTVRQHTDHPMILDECMEDIRLLMRGCQDRAMDVVNLKVSRVGGLTKARQFRDLAVTMGISLTIEDSWGGEIATAALCHLAHSTPSGFHFQSSAFHEYHSLTVASGGPELNDGYMSVPAQPGLGVSPKMDVLGDPVAVIGQSA</sequence>
<keyword evidence="3" id="KW-0479">Metal-binding</keyword>
<dbReference type="CDD" id="cd03316">
    <property type="entry name" value="MR_like"/>
    <property type="match status" value="1"/>
</dbReference>
<dbReference type="InterPro" id="IPR054855">
    <property type="entry name" value="HProlDhtase"/>
</dbReference>
<evidence type="ECO:0000256" key="3">
    <source>
        <dbReference type="ARBA" id="ARBA00022723"/>
    </source>
</evidence>
<dbReference type="Proteomes" id="UP000297385">
    <property type="component" value="Unassembled WGS sequence"/>
</dbReference>
<dbReference type="SUPFAM" id="SSF54826">
    <property type="entry name" value="Enolase N-terminal domain-like"/>
    <property type="match status" value="1"/>
</dbReference>
<dbReference type="GeneID" id="97303434"/>
<keyword evidence="4" id="KW-0460">Magnesium</keyword>
<dbReference type="RefSeq" id="WP_134462246.1">
    <property type="nucleotide sequence ID" value="NZ_JBHMFL010000113.1"/>
</dbReference>
<dbReference type="InterPro" id="IPR013341">
    <property type="entry name" value="Mandelate_racemase_N_dom"/>
</dbReference>
<dbReference type="Pfam" id="PF02746">
    <property type="entry name" value="MR_MLE_N"/>
    <property type="match status" value="1"/>
</dbReference>
<dbReference type="SFLD" id="SFLDG00180">
    <property type="entry name" value="muconate_cycloisomerase"/>
    <property type="match status" value="1"/>
</dbReference>
<dbReference type="GO" id="GO:0016836">
    <property type="term" value="F:hydro-lyase activity"/>
    <property type="evidence" value="ECO:0007669"/>
    <property type="project" value="InterPro"/>
</dbReference>
<dbReference type="GO" id="GO:0046872">
    <property type="term" value="F:metal ion binding"/>
    <property type="evidence" value="ECO:0007669"/>
    <property type="project" value="UniProtKB-KW"/>
</dbReference>
<dbReference type="Gene3D" id="3.20.20.120">
    <property type="entry name" value="Enolase-like C-terminal domain"/>
    <property type="match status" value="1"/>
</dbReference>
<feature type="domain" description="Mandelate racemase/muconate lactonizing enzyme C-terminal" evidence="5">
    <location>
        <begin position="143"/>
        <end position="236"/>
    </location>
</feature>
<dbReference type="AlphaFoldDB" id="A0A4Y8MSD3"/>
<proteinExistence type="inferred from homology"/>
<gene>
    <name evidence="6" type="ORF">E2553_26465</name>
</gene>
<accession>A0A4Y8MSD3</accession>
<organism evidence="6 7">
    <name type="scientific">Paraburkholderia dipogonis</name>
    <dbReference type="NCBI Taxonomy" id="1211383"/>
    <lineage>
        <taxon>Bacteria</taxon>
        <taxon>Pseudomonadati</taxon>
        <taxon>Pseudomonadota</taxon>
        <taxon>Betaproteobacteria</taxon>
        <taxon>Burkholderiales</taxon>
        <taxon>Burkholderiaceae</taxon>
        <taxon>Paraburkholderia</taxon>
    </lineage>
</organism>
<name>A0A4Y8MSD3_9BURK</name>
<comment type="caution">
    <text evidence="6">The sequence shown here is derived from an EMBL/GenBank/DDBJ whole genome shotgun (WGS) entry which is preliminary data.</text>
</comment>
<comment type="cofactor">
    <cofactor evidence="1">
        <name>Mg(2+)</name>
        <dbReference type="ChEBI" id="CHEBI:18420"/>
    </cofactor>
</comment>
<evidence type="ECO:0000256" key="2">
    <source>
        <dbReference type="ARBA" id="ARBA00008031"/>
    </source>
</evidence>
<dbReference type="InterPro" id="IPR034593">
    <property type="entry name" value="DgoD-like"/>
</dbReference>
<dbReference type="Pfam" id="PF13378">
    <property type="entry name" value="MR_MLE_C"/>
    <property type="match status" value="1"/>
</dbReference>
<dbReference type="NCBIfam" id="NF043002">
    <property type="entry name" value="HProlDhtase"/>
    <property type="match status" value="1"/>
</dbReference>
<dbReference type="InterPro" id="IPR029065">
    <property type="entry name" value="Enolase_C-like"/>
</dbReference>
<evidence type="ECO:0000259" key="5">
    <source>
        <dbReference type="SMART" id="SM00922"/>
    </source>
</evidence>
<dbReference type="InterPro" id="IPR013342">
    <property type="entry name" value="Mandelate_racemase_C"/>
</dbReference>
<dbReference type="Gene3D" id="3.30.390.10">
    <property type="entry name" value="Enolase-like, N-terminal domain"/>
    <property type="match status" value="1"/>
</dbReference>
<protein>
    <submittedName>
        <fullName evidence="6">Mandelate racemase</fullName>
    </submittedName>
</protein>